<dbReference type="Proteomes" id="UP000000719">
    <property type="component" value="Chromosome"/>
</dbReference>
<dbReference type="InterPro" id="IPR023120">
    <property type="entry name" value="WHTH_transcript_rep_HrcA_IDD"/>
</dbReference>
<keyword evidence="3 5" id="KW-0346">Stress response</keyword>
<dbReference type="HAMAP" id="MF_00081">
    <property type="entry name" value="HrcA"/>
    <property type="match status" value="1"/>
</dbReference>
<feature type="domain" description="Heat-inducible transcription repressor HrcA C-terminal" evidence="6">
    <location>
        <begin position="107"/>
        <end position="328"/>
    </location>
</feature>
<dbReference type="eggNOG" id="COG1420">
    <property type="taxonomic scope" value="Bacteria"/>
</dbReference>
<evidence type="ECO:0000256" key="3">
    <source>
        <dbReference type="ARBA" id="ARBA00023016"/>
    </source>
</evidence>
<protein>
    <recommendedName>
        <fullName evidence="5">Heat-inducible transcription repressor HrcA</fullName>
    </recommendedName>
</protein>
<dbReference type="InterPro" id="IPR036390">
    <property type="entry name" value="WH_DNA-bd_sf"/>
</dbReference>
<keyword evidence="1 5" id="KW-0678">Repressor</keyword>
<dbReference type="NCBIfam" id="TIGR00331">
    <property type="entry name" value="hrcA"/>
    <property type="match status" value="1"/>
</dbReference>
<dbReference type="PIRSF" id="PIRSF005485">
    <property type="entry name" value="HrcA"/>
    <property type="match status" value="1"/>
</dbReference>
<dbReference type="RefSeq" id="WP_012636216.1">
    <property type="nucleotide sequence ID" value="NC_011899.1"/>
</dbReference>
<evidence type="ECO:0000313" key="8">
    <source>
        <dbReference type="Proteomes" id="UP000000719"/>
    </source>
</evidence>
<organism evidence="7 8">
    <name type="scientific">Halothermothrix orenii (strain H 168 / OCM 544 / DSM 9562)</name>
    <dbReference type="NCBI Taxonomy" id="373903"/>
    <lineage>
        <taxon>Bacteria</taxon>
        <taxon>Bacillati</taxon>
        <taxon>Bacillota</taxon>
        <taxon>Clostridia</taxon>
        <taxon>Halanaerobiales</taxon>
        <taxon>Halothermotrichaceae</taxon>
        <taxon>Halothermothrix</taxon>
    </lineage>
</organism>
<dbReference type="EMBL" id="CP001098">
    <property type="protein sequence ID" value="ACL70032.1"/>
    <property type="molecule type" value="Genomic_DNA"/>
</dbReference>
<evidence type="ECO:0000313" key="7">
    <source>
        <dbReference type="EMBL" id="ACL70032.1"/>
    </source>
</evidence>
<dbReference type="Gene3D" id="1.10.10.10">
    <property type="entry name" value="Winged helix-like DNA-binding domain superfamily/Winged helix DNA-binding domain"/>
    <property type="match status" value="1"/>
</dbReference>
<evidence type="ECO:0000256" key="1">
    <source>
        <dbReference type="ARBA" id="ARBA00022491"/>
    </source>
</evidence>
<evidence type="ECO:0000256" key="4">
    <source>
        <dbReference type="ARBA" id="ARBA00023163"/>
    </source>
</evidence>
<dbReference type="AlphaFoldDB" id="B8CXL3"/>
<dbReference type="STRING" id="373903.Hore_12820"/>
<dbReference type="Gene3D" id="3.30.390.60">
    <property type="entry name" value="Heat-inducible transcription repressor hrca homolog, domain 3"/>
    <property type="match status" value="1"/>
</dbReference>
<dbReference type="InterPro" id="IPR036388">
    <property type="entry name" value="WH-like_DNA-bd_sf"/>
</dbReference>
<dbReference type="SUPFAM" id="SSF46785">
    <property type="entry name" value="Winged helix' DNA-binding domain"/>
    <property type="match status" value="1"/>
</dbReference>
<dbReference type="KEGG" id="hor:Hore_12820"/>
<comment type="similarity">
    <text evidence="5">Belongs to the HrcA family.</text>
</comment>
<dbReference type="Pfam" id="PF01628">
    <property type="entry name" value="HrcA"/>
    <property type="match status" value="1"/>
</dbReference>
<accession>B8CXL3</accession>
<dbReference type="InterPro" id="IPR029016">
    <property type="entry name" value="GAF-like_dom_sf"/>
</dbReference>
<dbReference type="InterPro" id="IPR021153">
    <property type="entry name" value="HrcA_C"/>
</dbReference>
<evidence type="ECO:0000259" key="6">
    <source>
        <dbReference type="Pfam" id="PF01628"/>
    </source>
</evidence>
<dbReference type="PANTHER" id="PTHR34824">
    <property type="entry name" value="HEAT-INDUCIBLE TRANSCRIPTION REPRESSOR HRCA"/>
    <property type="match status" value="1"/>
</dbReference>
<sequence length="347" mass="39875">MVDFIDDRKRKILKAIVQEHILTAEPIGSRTLAKNYEFGVSSATIRNEMSDLEDMGYLEQPYTSAGRVPSDKGYRYYVDSLMETRDYPEQEIRKMLGEFTFEQNVQTIMSNLARMLSRLTRYTAVISEPQLKKSRIREIKLLKVSRKNLLIVLVTDTGIVNNKIISLTKEISSKQLRYLNEFFSRKLQKRELNTLDEGFLSKIEEELLNRLKMSERIIKLIFDEMLKVAKPAELKVHLGGTSYILEQPEFNNLENLKKVLNILDHEEILGKLLNSFSDNELKVVIGHENQLEEMHKCSIVIATYCIGDKPLGKLGVIGPTRMHYPMVVSTVNSLSKIVGKIISRMDG</sequence>
<keyword evidence="4 5" id="KW-0804">Transcription</keyword>
<dbReference type="InterPro" id="IPR002571">
    <property type="entry name" value="HrcA"/>
</dbReference>
<comment type="function">
    <text evidence="5">Negative regulator of class I heat shock genes (grpE-dnaK-dnaJ and groELS operons). Prevents heat-shock induction of these operons.</text>
</comment>
<dbReference type="OrthoDB" id="9783139at2"/>
<dbReference type="HOGENOM" id="CLU_050019_1_0_9"/>
<dbReference type="Gene3D" id="3.30.450.40">
    <property type="match status" value="1"/>
</dbReference>
<proteinExistence type="inferred from homology"/>
<name>B8CXL3_HALOH</name>
<dbReference type="GO" id="GO:0003677">
    <property type="term" value="F:DNA binding"/>
    <property type="evidence" value="ECO:0007669"/>
    <property type="project" value="InterPro"/>
</dbReference>
<dbReference type="GO" id="GO:0045892">
    <property type="term" value="P:negative regulation of DNA-templated transcription"/>
    <property type="evidence" value="ECO:0007669"/>
    <property type="project" value="UniProtKB-UniRule"/>
</dbReference>
<gene>
    <name evidence="5" type="primary">hrcA</name>
    <name evidence="7" type="ordered locus">Hore_12820</name>
</gene>
<evidence type="ECO:0000256" key="5">
    <source>
        <dbReference type="HAMAP-Rule" id="MF_00081"/>
    </source>
</evidence>
<dbReference type="SUPFAM" id="SSF55781">
    <property type="entry name" value="GAF domain-like"/>
    <property type="match status" value="1"/>
</dbReference>
<keyword evidence="8" id="KW-1185">Reference proteome</keyword>
<dbReference type="PANTHER" id="PTHR34824:SF1">
    <property type="entry name" value="HEAT-INDUCIBLE TRANSCRIPTION REPRESSOR HRCA"/>
    <property type="match status" value="1"/>
</dbReference>
<keyword evidence="2 5" id="KW-0805">Transcription regulation</keyword>
<reference evidence="7 8" key="1">
    <citation type="journal article" date="2009" name="PLoS ONE">
        <title>Genome analysis of the anaerobic thermohalophilic bacterium Halothermothrix orenii.</title>
        <authorList>
            <person name="Mavromatis K."/>
            <person name="Ivanova N."/>
            <person name="Anderson I."/>
            <person name="Lykidis A."/>
            <person name="Hooper S.D."/>
            <person name="Sun H."/>
            <person name="Kunin V."/>
            <person name="Lapidus A."/>
            <person name="Hugenholtz P."/>
            <person name="Patel B."/>
            <person name="Kyrpides N.C."/>
        </authorList>
    </citation>
    <scope>NUCLEOTIDE SEQUENCE [LARGE SCALE GENOMIC DNA]</scope>
    <source>
        <strain evidence="8">H 168 / OCM 544 / DSM 9562</strain>
    </source>
</reference>
<evidence type="ECO:0000256" key="2">
    <source>
        <dbReference type="ARBA" id="ARBA00023015"/>
    </source>
</evidence>